<evidence type="ECO:0000313" key="12">
    <source>
        <dbReference type="Proteomes" id="UP000484015"/>
    </source>
</evidence>
<dbReference type="InterPro" id="IPR050237">
    <property type="entry name" value="ATP-dep_AMP-bd_enzyme"/>
</dbReference>
<protein>
    <recommendedName>
        <fullName evidence="7">Long-chain-fatty-acid--CoA ligase</fullName>
        <ecNumber evidence="6">6.2.1.3</ecNumber>
    </recommendedName>
    <alternativeName>
        <fullName evidence="8">Long-chain acyl-CoA synthetase</fullName>
    </alternativeName>
</protein>
<organism evidence="11 12">
    <name type="scientific">Pseudoduganella ginsengisoli</name>
    <dbReference type="NCBI Taxonomy" id="1462440"/>
    <lineage>
        <taxon>Bacteria</taxon>
        <taxon>Pseudomonadati</taxon>
        <taxon>Pseudomonadota</taxon>
        <taxon>Betaproteobacteria</taxon>
        <taxon>Burkholderiales</taxon>
        <taxon>Oxalobacteraceae</taxon>
        <taxon>Telluria group</taxon>
        <taxon>Pseudoduganella</taxon>
    </lineage>
</organism>
<comment type="caution">
    <text evidence="11">The sequence shown here is derived from an EMBL/GenBank/DDBJ whole genome shotgun (WGS) entry which is preliminary data.</text>
</comment>
<feature type="domain" description="AMP-binding enzyme C-terminal" evidence="10">
    <location>
        <begin position="469"/>
        <end position="544"/>
    </location>
</feature>
<comment type="pathway">
    <text evidence="2">Lipid metabolism; fatty acid beta-oxidation.</text>
</comment>
<dbReference type="AlphaFoldDB" id="A0A6L6Q513"/>
<dbReference type="InterPro" id="IPR045851">
    <property type="entry name" value="AMP-bd_C_sf"/>
</dbReference>
<proteinExistence type="inferred from homology"/>
<dbReference type="EMBL" id="WNLA01000016">
    <property type="protein sequence ID" value="MTW04606.1"/>
    <property type="molecule type" value="Genomic_DNA"/>
</dbReference>
<accession>A0A6L6Q513</accession>
<dbReference type="Proteomes" id="UP000484015">
    <property type="component" value="Unassembled WGS sequence"/>
</dbReference>
<dbReference type="Pfam" id="PF00501">
    <property type="entry name" value="AMP-binding"/>
    <property type="match status" value="1"/>
</dbReference>
<reference evidence="11 12" key="1">
    <citation type="submission" date="2019-11" db="EMBL/GenBank/DDBJ databases">
        <title>Type strains purchased from KCTC, JCM and DSMZ.</title>
        <authorList>
            <person name="Lu H."/>
        </authorList>
    </citation>
    <scope>NUCLEOTIDE SEQUENCE [LARGE SCALE GENOMIC DNA]</scope>
    <source>
        <strain evidence="11 12">KCTC 42409</strain>
    </source>
</reference>
<feature type="domain" description="AMP-dependent synthetase/ligase" evidence="9">
    <location>
        <begin position="31"/>
        <end position="418"/>
    </location>
</feature>
<gene>
    <name evidence="11" type="ORF">GM668_21270</name>
</gene>
<evidence type="ECO:0000313" key="11">
    <source>
        <dbReference type="EMBL" id="MTW04606.1"/>
    </source>
</evidence>
<comment type="subcellular location">
    <subcellularLocation>
        <location evidence="1">Membrane</location>
        <topology evidence="1">Peripheral membrane protein</topology>
    </subcellularLocation>
</comment>
<dbReference type="Gene3D" id="3.40.50.12780">
    <property type="entry name" value="N-terminal domain of ligase-like"/>
    <property type="match status" value="1"/>
</dbReference>
<dbReference type="InterPro" id="IPR042099">
    <property type="entry name" value="ANL_N_sf"/>
</dbReference>
<evidence type="ECO:0000256" key="6">
    <source>
        <dbReference type="ARBA" id="ARBA00026121"/>
    </source>
</evidence>
<dbReference type="FunFam" id="3.40.50.12780:FF:000003">
    <property type="entry name" value="Long-chain-fatty-acid--CoA ligase FadD"/>
    <property type="match status" value="1"/>
</dbReference>
<dbReference type="InterPro" id="IPR025110">
    <property type="entry name" value="AMP-bd_C"/>
</dbReference>
<evidence type="ECO:0000256" key="5">
    <source>
        <dbReference type="ARBA" id="ARBA00023136"/>
    </source>
</evidence>
<dbReference type="InterPro" id="IPR020845">
    <property type="entry name" value="AMP-binding_CS"/>
</dbReference>
<evidence type="ECO:0000259" key="10">
    <source>
        <dbReference type="Pfam" id="PF13193"/>
    </source>
</evidence>
<dbReference type="SUPFAM" id="SSF56801">
    <property type="entry name" value="Acetyl-CoA synthetase-like"/>
    <property type="match status" value="1"/>
</dbReference>
<dbReference type="OrthoDB" id="9766486at2"/>
<evidence type="ECO:0000256" key="7">
    <source>
        <dbReference type="ARBA" id="ARBA00039545"/>
    </source>
</evidence>
<dbReference type="InterPro" id="IPR000873">
    <property type="entry name" value="AMP-dep_synth/lig_dom"/>
</dbReference>
<keyword evidence="5" id="KW-0472">Membrane</keyword>
<evidence type="ECO:0000259" key="9">
    <source>
        <dbReference type="Pfam" id="PF00501"/>
    </source>
</evidence>
<evidence type="ECO:0000256" key="4">
    <source>
        <dbReference type="ARBA" id="ARBA00022598"/>
    </source>
</evidence>
<comment type="similarity">
    <text evidence="3">Belongs to the ATP-dependent AMP-binding enzyme family.</text>
</comment>
<sequence>MHKVWLEHYPPGIPAEVQVDVFKSLNALFAWICSTYGDRPAFSNLHTTLTWHELEGLVHRFAAYLCSVAGLRGGDRLAVMMPNLLQYPVALFGALRAGCVVVNVNPLYTARELQHQLADSGATAIVVLDHFAHTLEQALPQTAVRHVIVTQVGDLLHFPKAQIVNLLVRRVRHMVPDWRIRDAVRFADALRRGAECAPPAVQVGREDCAFLQYTGGTTGVPKGAVLSHGNLLANIEQTAAWVTGTLAPGAETALVPLPLYHVFALTAALTFCRLGAHIVLVTDPRDVPALIRELRHYPVSVMIGVNTLFGALLDQPALGKVPMDRLKLVVAGGMAVQRPVAERWQQATGRPLIEGYGLTETAPIVCANPVGQHTFSGAIGLPLPSTEVAIMDDRGEELPYGQGGEICVRGPQVMQGYWNMPDETARVFHADGWLRTGDIGVMDERGVVRLVDRKKDVIVVSGFKVYPNEVEEVVAMHPGVAEVAAIRASDLHSGETVKIVVVRRDPALTAEDLLAHCSQYLTGYKLPRIVVFRAGVLPKSPIGKILRRVVWAEEESTASSMADT</sequence>
<keyword evidence="4" id="KW-0436">Ligase</keyword>
<dbReference type="CDD" id="cd05936">
    <property type="entry name" value="FC-FACS_FadD_like"/>
    <property type="match status" value="1"/>
</dbReference>
<evidence type="ECO:0000256" key="3">
    <source>
        <dbReference type="ARBA" id="ARBA00006432"/>
    </source>
</evidence>
<dbReference type="PANTHER" id="PTHR43767:SF8">
    <property type="entry name" value="LONG-CHAIN-FATTY-ACID--COA LIGASE"/>
    <property type="match status" value="1"/>
</dbReference>
<dbReference type="Gene3D" id="3.30.300.30">
    <property type="match status" value="1"/>
</dbReference>
<evidence type="ECO:0000256" key="2">
    <source>
        <dbReference type="ARBA" id="ARBA00005005"/>
    </source>
</evidence>
<dbReference type="GO" id="GO:0004467">
    <property type="term" value="F:long-chain fatty acid-CoA ligase activity"/>
    <property type="evidence" value="ECO:0007669"/>
    <property type="project" value="UniProtKB-EC"/>
</dbReference>
<dbReference type="Pfam" id="PF13193">
    <property type="entry name" value="AMP-binding_C"/>
    <property type="match status" value="1"/>
</dbReference>
<evidence type="ECO:0000256" key="1">
    <source>
        <dbReference type="ARBA" id="ARBA00004170"/>
    </source>
</evidence>
<evidence type="ECO:0000256" key="8">
    <source>
        <dbReference type="ARBA" id="ARBA00042773"/>
    </source>
</evidence>
<keyword evidence="12" id="KW-1185">Reference proteome</keyword>
<dbReference type="PROSITE" id="PS00455">
    <property type="entry name" value="AMP_BINDING"/>
    <property type="match status" value="1"/>
</dbReference>
<dbReference type="RefSeq" id="WP_155440961.1">
    <property type="nucleotide sequence ID" value="NZ_WNLA01000016.1"/>
</dbReference>
<name>A0A6L6Q513_9BURK</name>
<dbReference type="GO" id="GO:0016020">
    <property type="term" value="C:membrane"/>
    <property type="evidence" value="ECO:0007669"/>
    <property type="project" value="UniProtKB-SubCell"/>
</dbReference>
<dbReference type="EC" id="6.2.1.3" evidence="6"/>
<dbReference type="PANTHER" id="PTHR43767">
    <property type="entry name" value="LONG-CHAIN-FATTY-ACID--COA LIGASE"/>
    <property type="match status" value="1"/>
</dbReference>